<feature type="transmembrane region" description="Helical" evidence="5">
    <location>
        <begin position="163"/>
        <end position="191"/>
    </location>
</feature>
<organism evidence="8 9">
    <name type="scientific">Syncephalis pseudoplumigaleata</name>
    <dbReference type="NCBI Taxonomy" id="1712513"/>
    <lineage>
        <taxon>Eukaryota</taxon>
        <taxon>Fungi</taxon>
        <taxon>Fungi incertae sedis</taxon>
        <taxon>Zoopagomycota</taxon>
        <taxon>Zoopagomycotina</taxon>
        <taxon>Zoopagomycetes</taxon>
        <taxon>Zoopagales</taxon>
        <taxon>Piptocephalidaceae</taxon>
        <taxon>Syncephalis</taxon>
    </lineage>
</organism>
<comment type="subcellular location">
    <subcellularLocation>
        <location evidence="1">Membrane</location>
        <topology evidence="1">Multi-pass membrane protein</topology>
    </subcellularLocation>
</comment>
<dbReference type="Pfam" id="PF12537">
    <property type="entry name" value="GPHR_N"/>
    <property type="match status" value="1"/>
</dbReference>
<evidence type="ECO:0000313" key="9">
    <source>
        <dbReference type="Proteomes" id="UP000278143"/>
    </source>
</evidence>
<dbReference type="Pfam" id="PF12430">
    <property type="entry name" value="ABA_GPCR"/>
    <property type="match status" value="1"/>
</dbReference>
<dbReference type="EMBL" id="KZ990117">
    <property type="protein sequence ID" value="RKP24627.1"/>
    <property type="molecule type" value="Genomic_DNA"/>
</dbReference>
<sequence>MLGWDRTVVDFIVTLGAQALYFAIGWVFLVNKLFHDYAVASRAHTMGVQAVFSLTFSASCGLFQLIIFEITGALAKNSRWFLWKLNLALLLALVIGAIPAYQIYIMLGGIHRDFVKRRRLAFTATIWLVLFASFWQLGDYFPIERTMSVDPGWLSMTPLMSRIGVLGVTIMAILSGFGAVNSPYTTLFVFLRKIDRADVQATERKLSQLMDTIISKRKRIVTAQLRQKGAESVRPDAMCGHHQYIHICMLLRRRCCRGMSMHITMDVYADVAALKEETKHMEGFAQNLFLELEELYTEMDRIAYAQTWKGQYYNVLGYIFSGYCIYKVFMATINILFNRIGKTDPITYSLALLGPYIDVEIDVQTLSQQLSFIFVGIMILCSIRGLLIQLTKFFRASVSNVSPENMVLFLAQIMGMYFLSSVLLMRMSLPTEYREIISGVLSTIEFNFYHRWFDVIFLVSAILS</sequence>
<evidence type="ECO:0000313" key="8">
    <source>
        <dbReference type="EMBL" id="RKP24627.1"/>
    </source>
</evidence>
<evidence type="ECO:0000256" key="5">
    <source>
        <dbReference type="SAM" id="Phobius"/>
    </source>
</evidence>
<feature type="non-terminal residue" evidence="8">
    <location>
        <position position="464"/>
    </location>
</feature>
<name>A0A4P9YX61_9FUNG</name>
<keyword evidence="9" id="KW-1185">Reference proteome</keyword>
<feature type="transmembrane region" description="Helical" evidence="5">
    <location>
        <begin position="406"/>
        <end position="425"/>
    </location>
</feature>
<dbReference type="InterPro" id="IPR025969">
    <property type="entry name" value="ABA_GPCR_dom"/>
</dbReference>
<dbReference type="InterPro" id="IPR022535">
    <property type="entry name" value="Golgi_pH-regulator_cons_dom"/>
</dbReference>
<feature type="domain" description="Golgi pH regulator conserved" evidence="7">
    <location>
        <begin position="156"/>
        <end position="220"/>
    </location>
</feature>
<reference evidence="9" key="1">
    <citation type="journal article" date="2018" name="Nat. Microbiol.">
        <title>Leveraging single-cell genomics to expand the fungal tree of life.</title>
        <authorList>
            <person name="Ahrendt S.R."/>
            <person name="Quandt C.A."/>
            <person name="Ciobanu D."/>
            <person name="Clum A."/>
            <person name="Salamov A."/>
            <person name="Andreopoulos B."/>
            <person name="Cheng J.F."/>
            <person name="Woyke T."/>
            <person name="Pelin A."/>
            <person name="Henrissat B."/>
            <person name="Reynolds N.K."/>
            <person name="Benny G.L."/>
            <person name="Smith M.E."/>
            <person name="James T.Y."/>
            <person name="Grigoriev I.V."/>
        </authorList>
    </citation>
    <scope>NUCLEOTIDE SEQUENCE [LARGE SCALE GENOMIC DNA]</scope>
    <source>
        <strain evidence="9">Benny S71-1</strain>
    </source>
</reference>
<evidence type="ECO:0000256" key="2">
    <source>
        <dbReference type="ARBA" id="ARBA00022692"/>
    </source>
</evidence>
<evidence type="ECO:0000256" key="1">
    <source>
        <dbReference type="ARBA" id="ARBA00004141"/>
    </source>
</evidence>
<feature type="transmembrane region" description="Helical" evidence="5">
    <location>
        <begin position="372"/>
        <end position="394"/>
    </location>
</feature>
<dbReference type="InterPro" id="IPR015672">
    <property type="entry name" value="GPHR/GTG"/>
</dbReference>
<keyword evidence="4 5" id="KW-0472">Membrane</keyword>
<keyword evidence="3 5" id="KW-1133">Transmembrane helix</keyword>
<evidence type="ECO:0000256" key="3">
    <source>
        <dbReference type="ARBA" id="ARBA00022989"/>
    </source>
</evidence>
<dbReference type="GO" id="GO:0016020">
    <property type="term" value="C:membrane"/>
    <property type="evidence" value="ECO:0007669"/>
    <property type="project" value="UniProtKB-SubCell"/>
</dbReference>
<feature type="transmembrane region" description="Helical" evidence="5">
    <location>
        <begin position="12"/>
        <end position="34"/>
    </location>
</feature>
<accession>A0A4P9YX61</accession>
<evidence type="ECO:0000259" key="7">
    <source>
        <dbReference type="Pfam" id="PF12537"/>
    </source>
</evidence>
<feature type="domain" description="Abscisic acid G-protein coupled receptor-like" evidence="6">
    <location>
        <begin position="304"/>
        <end position="464"/>
    </location>
</feature>
<feature type="transmembrane region" description="Helical" evidence="5">
    <location>
        <begin position="46"/>
        <end position="67"/>
    </location>
</feature>
<dbReference type="PANTHER" id="PTHR15948">
    <property type="entry name" value="G-PROTEIN COUPLED RECEPTOR 89-RELATED"/>
    <property type="match status" value="1"/>
</dbReference>
<feature type="transmembrane region" description="Helical" evidence="5">
    <location>
        <begin position="120"/>
        <end position="143"/>
    </location>
</feature>
<protein>
    <submittedName>
        <fullName evidence="8">Golgi pH regulator-like protein</fullName>
    </submittedName>
</protein>
<dbReference type="AlphaFoldDB" id="A0A4P9YX61"/>
<dbReference type="OrthoDB" id="264392at2759"/>
<evidence type="ECO:0000259" key="6">
    <source>
        <dbReference type="Pfam" id="PF12430"/>
    </source>
</evidence>
<keyword evidence="2 5" id="KW-0812">Transmembrane</keyword>
<gene>
    <name evidence="8" type="ORF">SYNPS1DRAFT_16898</name>
</gene>
<evidence type="ECO:0000256" key="4">
    <source>
        <dbReference type="ARBA" id="ARBA00023136"/>
    </source>
</evidence>
<dbReference type="PANTHER" id="PTHR15948:SF0">
    <property type="entry name" value="GOLGI PH REGULATOR A-RELATED"/>
    <property type="match status" value="1"/>
</dbReference>
<proteinExistence type="predicted"/>
<dbReference type="Proteomes" id="UP000278143">
    <property type="component" value="Unassembled WGS sequence"/>
</dbReference>
<feature type="transmembrane region" description="Helical" evidence="5">
    <location>
        <begin position="87"/>
        <end position="108"/>
    </location>
</feature>